<dbReference type="InterPro" id="IPR037523">
    <property type="entry name" value="VOC_core"/>
</dbReference>
<dbReference type="Gene3D" id="3.10.180.10">
    <property type="entry name" value="2,3-Dihydroxybiphenyl 1,2-Dioxygenase, domain 1"/>
    <property type="match status" value="1"/>
</dbReference>
<organism evidence="2 3">
    <name type="scientific">Pseudomonas migulae</name>
    <dbReference type="NCBI Taxonomy" id="78543"/>
    <lineage>
        <taxon>Bacteria</taxon>
        <taxon>Pseudomonadati</taxon>
        <taxon>Pseudomonadota</taxon>
        <taxon>Gammaproteobacteria</taxon>
        <taxon>Pseudomonadales</taxon>
        <taxon>Pseudomonadaceae</taxon>
        <taxon>Pseudomonas</taxon>
    </lineage>
</organism>
<reference evidence="2 3" key="1">
    <citation type="submission" date="2022-03" db="EMBL/GenBank/DDBJ databases">
        <title>Plant growth promoting endophytes with ACC deaminase activity.</title>
        <authorList>
            <person name="Charles T."/>
            <person name="Van Dyk A."/>
            <person name="Cheng J."/>
            <person name="Heil J."/>
        </authorList>
    </citation>
    <scope>NUCLEOTIDE SEQUENCE [LARGE SCALE GENOMIC DNA]</scope>
    <source>
        <strain evidence="2 3">8R6</strain>
    </source>
</reference>
<gene>
    <name evidence="2" type="ORF">MOQ58_17740</name>
</gene>
<dbReference type="EMBL" id="CP093428">
    <property type="protein sequence ID" value="WGK88374.1"/>
    <property type="molecule type" value="Genomic_DNA"/>
</dbReference>
<protein>
    <submittedName>
        <fullName evidence="2">VOC family protein</fullName>
    </submittedName>
</protein>
<sequence>MSHLHLAIRTNKPEQMISFYRDIFKFDVIEEFAAGDGSFRLFFLSDNKYPKLELIVNAQPFEEPEGGRMSHYGFFVEDSEGILKASAMAKLSILDEKQVNGFRQFYITDPDGNYVEVNQV</sequence>
<evidence type="ECO:0000259" key="1">
    <source>
        <dbReference type="PROSITE" id="PS51819"/>
    </source>
</evidence>
<name>A0ABY8MM06_9PSED</name>
<dbReference type="Proteomes" id="UP001243713">
    <property type="component" value="Chromosome"/>
</dbReference>
<feature type="domain" description="VOC" evidence="1">
    <location>
        <begin position="2"/>
        <end position="120"/>
    </location>
</feature>
<evidence type="ECO:0000313" key="2">
    <source>
        <dbReference type="EMBL" id="WGK88374.1"/>
    </source>
</evidence>
<accession>A0ABY8MM06</accession>
<dbReference type="PROSITE" id="PS51819">
    <property type="entry name" value="VOC"/>
    <property type="match status" value="1"/>
</dbReference>
<keyword evidence="3" id="KW-1185">Reference proteome</keyword>
<dbReference type="RefSeq" id="WP_280161534.1">
    <property type="nucleotide sequence ID" value="NZ_CP093428.1"/>
</dbReference>
<proteinExistence type="predicted"/>
<dbReference type="InterPro" id="IPR004360">
    <property type="entry name" value="Glyas_Fos-R_dOase_dom"/>
</dbReference>
<evidence type="ECO:0000313" key="3">
    <source>
        <dbReference type="Proteomes" id="UP001243713"/>
    </source>
</evidence>
<dbReference type="CDD" id="cd06587">
    <property type="entry name" value="VOC"/>
    <property type="match status" value="1"/>
</dbReference>
<dbReference type="Pfam" id="PF00903">
    <property type="entry name" value="Glyoxalase"/>
    <property type="match status" value="1"/>
</dbReference>
<dbReference type="InterPro" id="IPR029068">
    <property type="entry name" value="Glyas_Bleomycin-R_OHBP_Dase"/>
</dbReference>
<dbReference type="SUPFAM" id="SSF54593">
    <property type="entry name" value="Glyoxalase/Bleomycin resistance protein/Dihydroxybiphenyl dioxygenase"/>
    <property type="match status" value="1"/>
</dbReference>